<dbReference type="Proteomes" id="UP000736373">
    <property type="component" value="Unassembled WGS sequence"/>
</dbReference>
<dbReference type="InterPro" id="IPR020846">
    <property type="entry name" value="MFS_dom"/>
</dbReference>
<feature type="domain" description="Major facilitator superfamily (MFS) profile" evidence="7">
    <location>
        <begin position="33"/>
        <end position="438"/>
    </location>
</feature>
<feature type="transmembrane region" description="Helical" evidence="6">
    <location>
        <begin position="29"/>
        <end position="47"/>
    </location>
</feature>
<dbReference type="EMBL" id="VZQQ01000049">
    <property type="protein sequence ID" value="MBC8751230.1"/>
    <property type="molecule type" value="Genomic_DNA"/>
</dbReference>
<protein>
    <submittedName>
        <fullName evidence="8">MFS transporter</fullName>
    </submittedName>
</protein>
<keyword evidence="4 6" id="KW-1133">Transmembrane helix</keyword>
<dbReference type="Pfam" id="PF07690">
    <property type="entry name" value="MFS_1"/>
    <property type="match status" value="1"/>
</dbReference>
<comment type="subcellular location">
    <subcellularLocation>
        <location evidence="1">Membrane</location>
        <topology evidence="1">Multi-pass membrane protein</topology>
    </subcellularLocation>
</comment>
<dbReference type="CDD" id="cd17319">
    <property type="entry name" value="MFS_ExuT_GudP_like"/>
    <property type="match status" value="1"/>
</dbReference>
<feature type="transmembrane region" description="Helical" evidence="6">
    <location>
        <begin position="373"/>
        <end position="402"/>
    </location>
</feature>
<evidence type="ECO:0000256" key="2">
    <source>
        <dbReference type="ARBA" id="ARBA00022448"/>
    </source>
</evidence>
<comment type="caution">
    <text evidence="8">The sequence shown here is derived from an EMBL/GenBank/DDBJ whole genome shotgun (WGS) entry which is preliminary data.</text>
</comment>
<dbReference type="PANTHER" id="PTHR43791">
    <property type="entry name" value="PERMEASE-RELATED"/>
    <property type="match status" value="1"/>
</dbReference>
<name>A0ABR7PY63_9BURK</name>
<keyword evidence="9" id="KW-1185">Reference proteome</keyword>
<evidence type="ECO:0000259" key="7">
    <source>
        <dbReference type="PROSITE" id="PS50850"/>
    </source>
</evidence>
<feature type="transmembrane region" description="Helical" evidence="6">
    <location>
        <begin position="159"/>
        <end position="180"/>
    </location>
</feature>
<dbReference type="PANTHER" id="PTHR43791:SF36">
    <property type="entry name" value="TRANSPORTER, PUTATIVE (AFU_ORTHOLOGUE AFUA_6G08340)-RELATED"/>
    <property type="match status" value="1"/>
</dbReference>
<feature type="transmembrane region" description="Helical" evidence="6">
    <location>
        <begin position="98"/>
        <end position="118"/>
    </location>
</feature>
<dbReference type="Gene3D" id="1.20.1250.20">
    <property type="entry name" value="MFS general substrate transporter like domains"/>
    <property type="match status" value="2"/>
</dbReference>
<evidence type="ECO:0000256" key="6">
    <source>
        <dbReference type="SAM" id="Phobius"/>
    </source>
</evidence>
<feature type="transmembrane region" description="Helical" evidence="6">
    <location>
        <begin position="290"/>
        <end position="311"/>
    </location>
</feature>
<feature type="transmembrane region" description="Helical" evidence="6">
    <location>
        <begin position="257"/>
        <end position="278"/>
    </location>
</feature>
<organism evidence="8 9">
    <name type="scientific">Paraburkholderia podalyriae</name>
    <dbReference type="NCBI Taxonomy" id="1938811"/>
    <lineage>
        <taxon>Bacteria</taxon>
        <taxon>Pseudomonadati</taxon>
        <taxon>Pseudomonadota</taxon>
        <taxon>Betaproteobacteria</taxon>
        <taxon>Burkholderiales</taxon>
        <taxon>Burkholderiaceae</taxon>
        <taxon>Paraburkholderia</taxon>
    </lineage>
</organism>
<dbReference type="InterPro" id="IPR011701">
    <property type="entry name" value="MFS"/>
</dbReference>
<feature type="transmembrane region" description="Helical" evidence="6">
    <location>
        <begin position="414"/>
        <end position="433"/>
    </location>
</feature>
<dbReference type="PROSITE" id="PS50850">
    <property type="entry name" value="MFS"/>
    <property type="match status" value="1"/>
</dbReference>
<feature type="transmembrane region" description="Helical" evidence="6">
    <location>
        <begin position="192"/>
        <end position="214"/>
    </location>
</feature>
<accession>A0ABR7PY63</accession>
<keyword evidence="5 6" id="KW-0472">Membrane</keyword>
<feature type="transmembrane region" description="Helical" evidence="6">
    <location>
        <begin position="124"/>
        <end position="147"/>
    </location>
</feature>
<dbReference type="SUPFAM" id="SSF103473">
    <property type="entry name" value="MFS general substrate transporter"/>
    <property type="match status" value="1"/>
</dbReference>
<evidence type="ECO:0000256" key="5">
    <source>
        <dbReference type="ARBA" id="ARBA00023136"/>
    </source>
</evidence>
<keyword evidence="3 6" id="KW-0812">Transmembrane</keyword>
<gene>
    <name evidence="8" type="ORF">F6X42_33150</name>
</gene>
<evidence type="ECO:0000256" key="3">
    <source>
        <dbReference type="ARBA" id="ARBA00022692"/>
    </source>
</evidence>
<evidence type="ECO:0000256" key="1">
    <source>
        <dbReference type="ARBA" id="ARBA00004141"/>
    </source>
</evidence>
<feature type="transmembrane region" description="Helical" evidence="6">
    <location>
        <begin position="67"/>
        <end position="86"/>
    </location>
</feature>
<evidence type="ECO:0000313" key="9">
    <source>
        <dbReference type="Proteomes" id="UP000736373"/>
    </source>
</evidence>
<keyword evidence="2" id="KW-0813">Transport</keyword>
<sequence>MIETSIDRSTIVDEPVHTSSFQEATYRKVALRFIPFLMLCYVVAFLDRINIGIAKMNMLTDLRFSETAYGLGAGLFFLGYLIFEVPSNLLMHRIGAKLWIARIMITWGLLSGLMAFVTTQWQFYTVRLLLGVAEAGFYPSVILYLTYWFPNHRRAKMTACFQAGIPIAGLIGNPLSGWLMDTFHHVAGHSGWQWMFGLEALPTIPLAIGALLILDNSVSSARWLSPQEKQLIVHELGKDEKTREHMPLLKVFTDGRIWKIILTGFPAMMGLYVLGFYLPTLIKASGVTTSTTVGFLSAIPYLVAVVAMVTFGRSSDRMRERRWHLAIVLLLGAAGLTASVRTSHSVVLTVITMSVAAAGIISYSPIMWSVPTAFLGGAAAAASIGVINSAINIGGFVSPYLIGWVKDEFHTTDPAIYIVAGCLTFGALMALSFDRKLVSR</sequence>
<dbReference type="InterPro" id="IPR036259">
    <property type="entry name" value="MFS_trans_sf"/>
</dbReference>
<feature type="transmembrane region" description="Helical" evidence="6">
    <location>
        <begin position="323"/>
        <end position="340"/>
    </location>
</feature>
<reference evidence="8 9" key="1">
    <citation type="submission" date="2019-09" db="EMBL/GenBank/DDBJ databases">
        <title>Paraburkholderia podalyriae sp. nov., A South African Podalyria-associated rhizobium.</title>
        <authorList>
            <person name="Mavima L."/>
            <person name="Beukes C.W."/>
            <person name="Palmer M."/>
            <person name="De Meyer S.E."/>
            <person name="James E.K."/>
            <person name="Maluk M."/>
            <person name="Avontuur J.R."/>
            <person name="Chan W.Y."/>
            <person name="Venter S.N."/>
            <person name="Steenkamp E.T."/>
        </authorList>
    </citation>
    <scope>NUCLEOTIDE SEQUENCE [LARGE SCALE GENOMIC DNA]</scope>
    <source>
        <strain evidence="8 9">WC7.3b</strain>
    </source>
</reference>
<dbReference type="RefSeq" id="WP_222945804.1">
    <property type="nucleotide sequence ID" value="NZ_VZQQ01000049.1"/>
</dbReference>
<proteinExistence type="predicted"/>
<feature type="transmembrane region" description="Helical" evidence="6">
    <location>
        <begin position="346"/>
        <end position="366"/>
    </location>
</feature>
<evidence type="ECO:0000313" key="8">
    <source>
        <dbReference type="EMBL" id="MBC8751230.1"/>
    </source>
</evidence>
<evidence type="ECO:0000256" key="4">
    <source>
        <dbReference type="ARBA" id="ARBA00022989"/>
    </source>
</evidence>